<organism evidence="1">
    <name type="scientific">Orf virus</name>
    <name type="common">ORFV</name>
    <dbReference type="NCBI Taxonomy" id="10258"/>
    <lineage>
        <taxon>Viruses</taxon>
        <taxon>Varidnaviria</taxon>
        <taxon>Bamfordvirae</taxon>
        <taxon>Nucleocytoviricota</taxon>
        <taxon>Pokkesviricetes</taxon>
        <taxon>Chitovirales</taxon>
        <taxon>Poxviridae</taxon>
        <taxon>Chordopoxvirinae</taxon>
        <taxon>Parapoxvirus</taxon>
        <taxon>Parapoxvirus orf</taxon>
    </lineage>
</organism>
<dbReference type="GO" id="GO:0006508">
    <property type="term" value="P:proteolysis"/>
    <property type="evidence" value="ECO:0007669"/>
    <property type="project" value="UniProtKB-KW"/>
</dbReference>
<keyword evidence="1" id="KW-0645">Protease</keyword>
<reference evidence="1" key="1">
    <citation type="journal article" date="1990" name="Virology">
        <title>Sequence analysis of the inverted terminal repetition in the genome of the parapoxvirus, orf virus.</title>
        <authorList>
            <person name="Fraser M."/>
            <person name="Hill D.F."/>
            <person name="Mercer A.A."/>
            <person name="Robinson A.J."/>
        </authorList>
    </citation>
    <scope>NUCLEOTIDE SEQUENCE</scope>
</reference>
<sequence>MTVHPPKLCKTKLFGGRSAASLTLRKTFVNCRRSVTRSTVRENFSQAVSASLGLSANTFAEPRRVVDLSPNSCKTFSRNRWRPVLPPNSL</sequence>
<proteinExistence type="predicted"/>
<evidence type="ECO:0000313" key="1">
    <source>
        <dbReference type="EMBL" id="AAA46792.1"/>
    </source>
</evidence>
<organismHost>
    <name type="scientific">Ovis aries</name>
    <name type="common">Sheep</name>
    <dbReference type="NCBI Taxonomy" id="9940"/>
</organismHost>
<keyword evidence="1" id="KW-0378">Hydrolase</keyword>
<accession>Q85303</accession>
<dbReference type="EMBL" id="M30023">
    <property type="protein sequence ID" value="AAA46792.1"/>
    <property type="molecule type" value="Genomic_DNA"/>
</dbReference>
<dbReference type="PIR" id="F34768">
    <property type="entry name" value="F34768"/>
</dbReference>
<protein>
    <submittedName>
        <fullName evidence="1">Orf virus homologue of retroviral pseudoprotease protein</fullName>
    </submittedName>
</protein>
<dbReference type="GO" id="GO:0008233">
    <property type="term" value="F:peptidase activity"/>
    <property type="evidence" value="ECO:0007669"/>
    <property type="project" value="UniProtKB-KW"/>
</dbReference>
<organismHost>
    <name type="scientific">Homo sapiens</name>
    <name type="common">Human</name>
    <dbReference type="NCBI Taxonomy" id="9606"/>
</organismHost>
<name>Q85303_ORFV</name>
<organismHost>
    <name type="scientific">Capra hircus</name>
    <name type="common">Goat</name>
    <dbReference type="NCBI Taxonomy" id="9925"/>
</organismHost>